<dbReference type="STRING" id="1118061.GCA_000311925_00743"/>
<dbReference type="PANTHER" id="PTHR21087">
    <property type="entry name" value="SHIKIMATE KINASE"/>
    <property type="match status" value="1"/>
</dbReference>
<dbReference type="Proteomes" id="UP000318946">
    <property type="component" value="Chromosome"/>
</dbReference>
<evidence type="ECO:0000256" key="2">
    <source>
        <dbReference type="ARBA" id="ARBA00022679"/>
    </source>
</evidence>
<name>A0A3D2BEZ4_9BACT</name>
<dbReference type="RefSeq" id="WP_019129958.1">
    <property type="nucleotide sequence ID" value="NZ_AP019735.1"/>
</dbReference>
<evidence type="ECO:0000256" key="3">
    <source>
        <dbReference type="ARBA" id="ARBA00022741"/>
    </source>
</evidence>
<keyword evidence="2 7" id="KW-0808">Transferase</keyword>
<organism evidence="8 9">
    <name type="scientific">Alistipes communis</name>
    <dbReference type="NCBI Taxonomy" id="2585118"/>
    <lineage>
        <taxon>Bacteria</taxon>
        <taxon>Pseudomonadati</taxon>
        <taxon>Bacteroidota</taxon>
        <taxon>Bacteroidia</taxon>
        <taxon>Bacteroidales</taxon>
        <taxon>Rikenellaceae</taxon>
        <taxon>Alistipes</taxon>
    </lineage>
</organism>
<dbReference type="GO" id="GO:0005524">
    <property type="term" value="F:ATP binding"/>
    <property type="evidence" value="ECO:0007669"/>
    <property type="project" value="UniProtKB-UniRule"/>
</dbReference>
<dbReference type="GO" id="GO:0000287">
    <property type="term" value="F:magnesium ion binding"/>
    <property type="evidence" value="ECO:0007669"/>
    <property type="project" value="UniProtKB-UniRule"/>
</dbReference>
<comment type="pathway">
    <text evidence="7">Metabolic intermediate biosynthesis; chorismate biosynthesis; chorismate from D-erythrose 4-phosphate and phosphoenolpyruvate: step 5/7.</text>
</comment>
<dbReference type="HAMAP" id="MF_00109">
    <property type="entry name" value="Shikimate_kinase"/>
    <property type="match status" value="1"/>
</dbReference>
<dbReference type="SUPFAM" id="SSF52540">
    <property type="entry name" value="P-loop containing nucleoside triphosphate hydrolases"/>
    <property type="match status" value="1"/>
</dbReference>
<comment type="similarity">
    <text evidence="7">Belongs to the shikimate kinase family.</text>
</comment>
<dbReference type="OrthoDB" id="9800332at2"/>
<feature type="binding site" evidence="7">
    <location>
        <position position="121"/>
    </location>
    <ligand>
        <name>ATP</name>
        <dbReference type="ChEBI" id="CHEBI:30616"/>
    </ligand>
</feature>
<evidence type="ECO:0000256" key="6">
    <source>
        <dbReference type="ARBA" id="ARBA00023141"/>
    </source>
</evidence>
<dbReference type="GO" id="GO:0009073">
    <property type="term" value="P:aromatic amino acid family biosynthetic process"/>
    <property type="evidence" value="ECO:0007669"/>
    <property type="project" value="UniProtKB-KW"/>
</dbReference>
<sequence length="176" mass="19604">MTTKVFLVGYMGCGKSTLARKLSRRTGVRAVDTDAEVERMEGASVGDIFRYEGEERFRELERSVVERVAASGEACIVATGGGLPTWSDNMEMLSKAGTTVYLRRSAERIAARLTPYGRAKRPKLQGLGDAELVEFMRRNIAEREPYYAQAALVLDCDTLSDEEAVERIIHYLEGNE</sequence>
<dbReference type="AlphaFoldDB" id="A0A3D2BEZ4"/>
<dbReference type="PRINTS" id="PR01100">
    <property type="entry name" value="SHIKIMTKNASE"/>
</dbReference>
<dbReference type="EC" id="2.7.1.71" evidence="7"/>
<dbReference type="InterPro" id="IPR031322">
    <property type="entry name" value="Shikimate/glucono_kinase"/>
</dbReference>
<protein>
    <recommendedName>
        <fullName evidence="7">Shikimate kinase</fullName>
        <shortName evidence="7">SK</shortName>
        <ecNumber evidence="7">2.7.1.71</ecNumber>
    </recommendedName>
</protein>
<dbReference type="KEGG" id="acou:A5CBH24_19420"/>
<keyword evidence="9" id="KW-1185">Reference proteome</keyword>
<reference evidence="9" key="1">
    <citation type="submission" date="2019-06" db="EMBL/GenBank/DDBJ databases">
        <title>Alistipes onderdonkii subsp. vulgaris subsp. nov., Alistipes dispar sp. nov. and Alistipes communis sp. nov., isolated from human faeces, and creation of Alistipes onderdonkii subsp. onderdonkii subsp. nov.</title>
        <authorList>
            <person name="Sakamoto M."/>
            <person name="Ikeyama N."/>
            <person name="Ogata Y."/>
            <person name="Suda W."/>
            <person name="Iino T."/>
            <person name="Hattori M."/>
            <person name="Ohkuma M."/>
        </authorList>
    </citation>
    <scope>NUCLEOTIDE SEQUENCE [LARGE SCALE GENOMIC DNA]</scope>
    <source>
        <strain evidence="9">5CBH24</strain>
    </source>
</reference>
<feature type="binding site" evidence="7">
    <location>
        <position position="143"/>
    </location>
    <ligand>
        <name>substrate</name>
    </ligand>
</feature>
<comment type="catalytic activity">
    <reaction evidence="7">
        <text>shikimate + ATP = 3-phosphoshikimate + ADP + H(+)</text>
        <dbReference type="Rhea" id="RHEA:13121"/>
        <dbReference type="ChEBI" id="CHEBI:15378"/>
        <dbReference type="ChEBI" id="CHEBI:30616"/>
        <dbReference type="ChEBI" id="CHEBI:36208"/>
        <dbReference type="ChEBI" id="CHEBI:145989"/>
        <dbReference type="ChEBI" id="CHEBI:456216"/>
        <dbReference type="EC" id="2.7.1.71"/>
    </reaction>
</comment>
<keyword evidence="3 7" id="KW-0547">Nucleotide-binding</keyword>
<dbReference type="InterPro" id="IPR000623">
    <property type="entry name" value="Shikimate_kinase/TSH1"/>
</dbReference>
<dbReference type="GO" id="GO:0009423">
    <property type="term" value="P:chorismate biosynthetic process"/>
    <property type="evidence" value="ECO:0007669"/>
    <property type="project" value="UniProtKB-UniRule"/>
</dbReference>
<comment type="subcellular location">
    <subcellularLocation>
        <location evidence="7">Cytoplasm</location>
    </subcellularLocation>
</comment>
<keyword evidence="5 7" id="KW-0067">ATP-binding</keyword>
<feature type="binding site" evidence="7">
    <location>
        <position position="81"/>
    </location>
    <ligand>
        <name>substrate</name>
    </ligand>
</feature>
<keyword evidence="6 7" id="KW-0057">Aromatic amino acid biosynthesis</keyword>
<evidence type="ECO:0000256" key="5">
    <source>
        <dbReference type="ARBA" id="ARBA00022840"/>
    </source>
</evidence>
<evidence type="ECO:0000313" key="8">
    <source>
        <dbReference type="EMBL" id="BBL04629.1"/>
    </source>
</evidence>
<dbReference type="UniPathway" id="UPA00053">
    <property type="reaction ID" value="UER00088"/>
</dbReference>
<keyword evidence="7" id="KW-0963">Cytoplasm</keyword>
<comment type="cofactor">
    <cofactor evidence="7">
        <name>Mg(2+)</name>
        <dbReference type="ChEBI" id="CHEBI:18420"/>
    </cofactor>
    <text evidence="7">Binds 1 Mg(2+) ion per subunit.</text>
</comment>
<proteinExistence type="inferred from homology"/>
<keyword evidence="1 7" id="KW-0028">Amino-acid biosynthesis</keyword>
<evidence type="ECO:0000256" key="4">
    <source>
        <dbReference type="ARBA" id="ARBA00022777"/>
    </source>
</evidence>
<dbReference type="CDD" id="cd00464">
    <property type="entry name" value="SK"/>
    <property type="match status" value="1"/>
</dbReference>
<comment type="caution">
    <text evidence="7">Lacks conserved residue(s) required for the propagation of feature annotation.</text>
</comment>
<dbReference type="EMBL" id="AP019735">
    <property type="protein sequence ID" value="BBL04629.1"/>
    <property type="molecule type" value="Genomic_DNA"/>
</dbReference>
<accession>A0A4Y1WWL8</accession>
<dbReference type="InterPro" id="IPR027417">
    <property type="entry name" value="P-loop_NTPase"/>
</dbReference>
<dbReference type="GO" id="GO:0005829">
    <property type="term" value="C:cytosol"/>
    <property type="evidence" value="ECO:0007669"/>
    <property type="project" value="TreeGrafter"/>
</dbReference>
<feature type="binding site" evidence="7">
    <location>
        <position position="16"/>
    </location>
    <ligand>
        <name>Mg(2+)</name>
        <dbReference type="ChEBI" id="CHEBI:18420"/>
    </ligand>
</feature>
<feature type="binding site" evidence="7">
    <location>
        <position position="34"/>
    </location>
    <ligand>
        <name>substrate</name>
    </ligand>
</feature>
<feature type="binding site" evidence="7">
    <location>
        <position position="58"/>
    </location>
    <ligand>
        <name>substrate</name>
    </ligand>
</feature>
<dbReference type="Gene3D" id="3.40.50.300">
    <property type="entry name" value="P-loop containing nucleotide triphosphate hydrolases"/>
    <property type="match status" value="1"/>
</dbReference>
<keyword evidence="7" id="KW-0460">Magnesium</keyword>
<accession>A0A3D2BEZ4</accession>
<comment type="subunit">
    <text evidence="7">Monomer.</text>
</comment>
<dbReference type="GO" id="GO:0008652">
    <property type="term" value="P:amino acid biosynthetic process"/>
    <property type="evidence" value="ECO:0007669"/>
    <property type="project" value="UniProtKB-KW"/>
</dbReference>
<evidence type="ECO:0000256" key="7">
    <source>
        <dbReference type="HAMAP-Rule" id="MF_00109"/>
    </source>
</evidence>
<evidence type="ECO:0000256" key="1">
    <source>
        <dbReference type="ARBA" id="ARBA00022605"/>
    </source>
</evidence>
<dbReference type="GeneID" id="78342659"/>
<feature type="binding site" evidence="7">
    <location>
        <begin position="12"/>
        <end position="17"/>
    </location>
    <ligand>
        <name>ATP</name>
        <dbReference type="ChEBI" id="CHEBI:30616"/>
    </ligand>
</feature>
<accession>A0A4Y1XLC6</accession>
<keyword evidence="4 7" id="KW-0418">Kinase</keyword>
<dbReference type="PANTHER" id="PTHR21087:SF16">
    <property type="entry name" value="SHIKIMATE KINASE 1, CHLOROPLASTIC"/>
    <property type="match status" value="1"/>
</dbReference>
<dbReference type="GO" id="GO:0004765">
    <property type="term" value="F:shikimate kinase activity"/>
    <property type="evidence" value="ECO:0007669"/>
    <property type="project" value="UniProtKB-UniRule"/>
</dbReference>
<keyword evidence="7" id="KW-0479">Metal-binding</keyword>
<comment type="function">
    <text evidence="7">Catalyzes the specific phosphorylation of the 3-hydroxyl group of shikimic acid using ATP as a cosubstrate.</text>
</comment>
<dbReference type="Pfam" id="PF01202">
    <property type="entry name" value="SKI"/>
    <property type="match status" value="1"/>
</dbReference>
<gene>
    <name evidence="7 8" type="primary">aroK</name>
    <name evidence="8" type="ORF">A5CBH24_19420</name>
</gene>
<evidence type="ECO:0000313" key="9">
    <source>
        <dbReference type="Proteomes" id="UP000318946"/>
    </source>
</evidence>